<feature type="coiled-coil region" evidence="5">
    <location>
        <begin position="328"/>
        <end position="391"/>
    </location>
</feature>
<dbReference type="GO" id="GO:0005737">
    <property type="term" value="C:cytoplasm"/>
    <property type="evidence" value="ECO:0007669"/>
    <property type="project" value="TreeGrafter"/>
</dbReference>
<feature type="compositionally biased region" description="Polar residues" evidence="6">
    <location>
        <begin position="493"/>
        <end position="507"/>
    </location>
</feature>
<dbReference type="STRING" id="90262.A0A1X2IWI4"/>
<dbReference type="GO" id="GO:0005096">
    <property type="term" value="F:GTPase activator activity"/>
    <property type="evidence" value="ECO:0007669"/>
    <property type="project" value="UniProtKB-KW"/>
</dbReference>
<dbReference type="SMART" id="SM00132">
    <property type="entry name" value="LIM"/>
    <property type="match status" value="2"/>
</dbReference>
<reference evidence="10 11" key="1">
    <citation type="submission" date="2016-07" db="EMBL/GenBank/DDBJ databases">
        <title>Pervasive Adenine N6-methylation of Active Genes in Fungi.</title>
        <authorList>
            <consortium name="DOE Joint Genome Institute"/>
            <person name="Mondo S.J."/>
            <person name="Dannebaum R.O."/>
            <person name="Kuo R.C."/>
            <person name="Labutti K."/>
            <person name="Haridas S."/>
            <person name="Kuo A."/>
            <person name="Salamov A."/>
            <person name="Ahrendt S.R."/>
            <person name="Lipzen A."/>
            <person name="Sullivan W."/>
            <person name="Andreopoulos W.B."/>
            <person name="Clum A."/>
            <person name="Lindquist E."/>
            <person name="Daum C."/>
            <person name="Ramamoorthy G.K."/>
            <person name="Gryganskyi A."/>
            <person name="Culley D."/>
            <person name="Magnuson J.K."/>
            <person name="James T.Y."/>
            <person name="O'Malley M.A."/>
            <person name="Stajich J.E."/>
            <person name="Spatafora J.W."/>
            <person name="Visel A."/>
            <person name="Grigoriev I.V."/>
        </authorList>
    </citation>
    <scope>NUCLEOTIDE SEQUENCE [LARGE SCALE GENOMIC DNA]</scope>
    <source>
        <strain evidence="10 11">NRRL 1336</strain>
    </source>
</reference>
<feature type="domain" description="Phorbol-ester/DAG-type" evidence="8">
    <location>
        <begin position="588"/>
        <end position="635"/>
    </location>
</feature>
<dbReference type="Proteomes" id="UP000193560">
    <property type="component" value="Unassembled WGS sequence"/>
</dbReference>
<dbReference type="SMART" id="SM00324">
    <property type="entry name" value="RhoGAP"/>
    <property type="match status" value="1"/>
</dbReference>
<dbReference type="SUPFAM" id="SSF48350">
    <property type="entry name" value="GTPase activation domain, GAP"/>
    <property type="match status" value="1"/>
</dbReference>
<name>A0A1X2IWI4_9FUNG</name>
<dbReference type="SUPFAM" id="SSF57889">
    <property type="entry name" value="Cysteine-rich domain"/>
    <property type="match status" value="1"/>
</dbReference>
<evidence type="ECO:0008006" key="12">
    <source>
        <dbReference type="Google" id="ProtNLM"/>
    </source>
</evidence>
<dbReference type="PROSITE" id="PS50081">
    <property type="entry name" value="ZF_DAG_PE_2"/>
    <property type="match status" value="1"/>
</dbReference>
<accession>A0A1X2IWI4</accession>
<feature type="region of interest" description="Disordered" evidence="6">
    <location>
        <begin position="138"/>
        <end position="157"/>
    </location>
</feature>
<feature type="domain" description="Rho-GAP" evidence="9">
    <location>
        <begin position="657"/>
        <end position="846"/>
    </location>
</feature>
<keyword evidence="5" id="KW-0175">Coiled coil</keyword>
<dbReference type="CDD" id="cd09395">
    <property type="entry name" value="LIM2_Rga"/>
    <property type="match status" value="1"/>
</dbReference>
<feature type="region of interest" description="Disordered" evidence="6">
    <location>
        <begin position="219"/>
        <end position="238"/>
    </location>
</feature>
<dbReference type="PROSITE" id="PS00478">
    <property type="entry name" value="LIM_DOMAIN_1"/>
    <property type="match status" value="2"/>
</dbReference>
<dbReference type="InterPro" id="IPR008936">
    <property type="entry name" value="Rho_GTPase_activation_prot"/>
</dbReference>
<keyword evidence="11" id="KW-1185">Reference proteome</keyword>
<dbReference type="SUPFAM" id="SSF57716">
    <property type="entry name" value="Glucocorticoid receptor-like (DNA-binding domain)"/>
    <property type="match status" value="1"/>
</dbReference>
<dbReference type="PROSITE" id="PS50238">
    <property type="entry name" value="RHOGAP"/>
    <property type="match status" value="1"/>
</dbReference>
<evidence type="ECO:0000256" key="1">
    <source>
        <dbReference type="ARBA" id="ARBA00022468"/>
    </source>
</evidence>
<proteinExistence type="predicted"/>
<dbReference type="GO" id="GO:0046872">
    <property type="term" value="F:metal ion binding"/>
    <property type="evidence" value="ECO:0007669"/>
    <property type="project" value="UniProtKB-KW"/>
</dbReference>
<protein>
    <recommendedName>
        <fullName evidence="12">RhoGAP-domain-containing protein</fullName>
    </recommendedName>
</protein>
<evidence type="ECO:0000259" key="7">
    <source>
        <dbReference type="PROSITE" id="PS50023"/>
    </source>
</evidence>
<evidence type="ECO:0000256" key="2">
    <source>
        <dbReference type="ARBA" id="ARBA00022723"/>
    </source>
</evidence>
<comment type="caution">
    <text evidence="10">The sequence shown here is derived from an EMBL/GenBank/DDBJ whole genome shotgun (WGS) entry which is preliminary data.</text>
</comment>
<organism evidence="10 11">
    <name type="scientific">Absidia repens</name>
    <dbReference type="NCBI Taxonomy" id="90262"/>
    <lineage>
        <taxon>Eukaryota</taxon>
        <taxon>Fungi</taxon>
        <taxon>Fungi incertae sedis</taxon>
        <taxon>Mucoromycota</taxon>
        <taxon>Mucoromycotina</taxon>
        <taxon>Mucoromycetes</taxon>
        <taxon>Mucorales</taxon>
        <taxon>Cunninghamellaceae</taxon>
        <taxon>Absidia</taxon>
    </lineage>
</organism>
<dbReference type="InterPro" id="IPR001781">
    <property type="entry name" value="Znf_LIM"/>
</dbReference>
<evidence type="ECO:0000256" key="3">
    <source>
        <dbReference type="ARBA" id="ARBA00022833"/>
    </source>
</evidence>
<evidence type="ECO:0000259" key="9">
    <source>
        <dbReference type="PROSITE" id="PS50238"/>
    </source>
</evidence>
<evidence type="ECO:0000313" key="11">
    <source>
        <dbReference type="Proteomes" id="UP000193560"/>
    </source>
</evidence>
<gene>
    <name evidence="10" type="ORF">BCR42DRAFT_404631</name>
</gene>
<keyword evidence="2 4" id="KW-0479">Metal-binding</keyword>
<dbReference type="InterPro" id="IPR000198">
    <property type="entry name" value="RhoGAP_dom"/>
</dbReference>
<dbReference type="Gene3D" id="1.10.555.10">
    <property type="entry name" value="Rho GTPase activation protein"/>
    <property type="match status" value="1"/>
</dbReference>
<sequence length="891" mass="102008">MDSYIDDGSFTGEEYEDPRCQGCSQPIDDGSVVQFGDGIWHFECFRCSKCNELVECYSNLLLLRDGSPICEQCSYNCHLCHKTIKDEAIMTGEEAYHAECFRCVQCHTKIDDLVFTQTSKGIFCTQCHETRKQLRQKRKEEKLRQQQQQELDQSERLMHQGLDQSGLDDYRKNRHNSILSGLDINSSLYSRRIFPSETWNSPEMSRQLSANSILNDYVEGTSNPPTTSFTTQTSQQQSTLSELSTQELIELNKMLNAAIEGDHIPSPPPETRGATTLLKSNSNDDLYNIQQELEHTKAKLYQVENKFGQLKDISRRALDEYKIIKDRINAETTTRQETESKMVKLQNELSFYHHLNIFGPSELAQYSKEELAQLHKVRAQVEQSVNDLRRQRDIIFEEIDRQKMAQWDRFATAHQQQLVSLQHDTNHAKLGYDRLVKARDDIITEMIMLNTKNAELSSLNNDLSRRMTEREREAIAVMAGTSFLPDDSIAEPISSSGRQSPDQQLKQLVSPKLTAHRDSFNDAAAVAPPRRFKFRRNRSKRSAAGSGGEESSNNDKKDANGDTLIGMPYDTNMPVIVEKQEGQLRIGNHLFNHTKFLRPTKCDVCSEKMWRGSELKCQECNTICHTKCVYRTITCQRKSTSDSVNSDGSQKVSMFGQELIKQVQSEDNQVPLVVRKCIEAVEQRGMDYEGIYRKSGGAGQMRMIQQSFEQNEEIDLCDDDQWNDICAVSSVLKQYFRDLPNPLFTFEHHQKWVDAILSNDSKSKVETFQKLLYVIPVEHLTTLKYLMQHLAKINTRNSENLMTAKNLAVVFGPTLMRHVDETMDLVEMNHKIGCIEFILNHMEIFDDPVPEANKSAPLPIRKKSLPTRHRREASIGLPAPAIPPRENAGFI</sequence>
<dbReference type="PANTHER" id="PTHR23176">
    <property type="entry name" value="RHO/RAC/CDC GTPASE-ACTIVATING PROTEIN"/>
    <property type="match status" value="1"/>
</dbReference>
<feature type="compositionally biased region" description="Basic residues" evidence="6">
    <location>
        <begin position="530"/>
        <end position="541"/>
    </location>
</feature>
<evidence type="ECO:0000313" key="10">
    <source>
        <dbReference type="EMBL" id="ORZ23382.1"/>
    </source>
</evidence>
<dbReference type="InterPro" id="IPR050729">
    <property type="entry name" value="Rho-GAP"/>
</dbReference>
<feature type="region of interest" description="Disordered" evidence="6">
    <location>
        <begin position="519"/>
        <end position="563"/>
    </location>
</feature>
<dbReference type="PANTHER" id="PTHR23176:SF128">
    <property type="entry name" value="RHO GTPASE-ACTIVATING PROTEIN RGD1"/>
    <property type="match status" value="1"/>
</dbReference>
<dbReference type="InterPro" id="IPR002219">
    <property type="entry name" value="PKC_DAG/PE"/>
</dbReference>
<dbReference type="EMBL" id="MCGE01000003">
    <property type="protein sequence ID" value="ORZ23382.1"/>
    <property type="molecule type" value="Genomic_DNA"/>
</dbReference>
<keyword evidence="3 4" id="KW-0862">Zinc</keyword>
<dbReference type="CDD" id="cd00159">
    <property type="entry name" value="RhoGAP"/>
    <property type="match status" value="1"/>
</dbReference>
<evidence type="ECO:0000259" key="8">
    <source>
        <dbReference type="PROSITE" id="PS50081"/>
    </source>
</evidence>
<dbReference type="Pfam" id="PF00130">
    <property type="entry name" value="C1_1"/>
    <property type="match status" value="1"/>
</dbReference>
<dbReference type="Gene3D" id="2.10.110.10">
    <property type="entry name" value="Cysteine Rich Protein"/>
    <property type="match status" value="2"/>
</dbReference>
<feature type="compositionally biased region" description="Low complexity" evidence="6">
    <location>
        <begin position="226"/>
        <end position="238"/>
    </location>
</feature>
<feature type="domain" description="LIM zinc-binding" evidence="7">
    <location>
        <begin position="18"/>
        <end position="80"/>
    </location>
</feature>
<dbReference type="AlphaFoldDB" id="A0A1X2IWI4"/>
<dbReference type="Gene3D" id="3.30.60.20">
    <property type="match status" value="1"/>
</dbReference>
<dbReference type="InterPro" id="IPR046349">
    <property type="entry name" value="C1-like_sf"/>
</dbReference>
<keyword evidence="1" id="KW-0343">GTPase activation</keyword>
<evidence type="ECO:0000256" key="4">
    <source>
        <dbReference type="PROSITE-ProRule" id="PRU00125"/>
    </source>
</evidence>
<keyword evidence="4" id="KW-0440">LIM domain</keyword>
<dbReference type="FunFam" id="1.10.555.10:FF:000043">
    <property type="entry name" value="Rho GTPase activator Rga"/>
    <property type="match status" value="1"/>
</dbReference>
<dbReference type="GO" id="GO:0007165">
    <property type="term" value="P:signal transduction"/>
    <property type="evidence" value="ECO:0007669"/>
    <property type="project" value="InterPro"/>
</dbReference>
<dbReference type="Pfam" id="PF00620">
    <property type="entry name" value="RhoGAP"/>
    <property type="match status" value="1"/>
</dbReference>
<evidence type="ECO:0000256" key="6">
    <source>
        <dbReference type="SAM" id="MobiDB-lite"/>
    </source>
</evidence>
<dbReference type="Pfam" id="PF00412">
    <property type="entry name" value="LIM"/>
    <property type="match status" value="2"/>
</dbReference>
<dbReference type="SMART" id="SM00109">
    <property type="entry name" value="C1"/>
    <property type="match status" value="1"/>
</dbReference>
<dbReference type="OrthoDB" id="79452at2759"/>
<feature type="region of interest" description="Disordered" evidence="6">
    <location>
        <begin position="486"/>
        <end position="507"/>
    </location>
</feature>
<evidence type="ECO:0000256" key="5">
    <source>
        <dbReference type="SAM" id="Coils"/>
    </source>
</evidence>
<dbReference type="PROSITE" id="PS00479">
    <property type="entry name" value="ZF_DAG_PE_1"/>
    <property type="match status" value="1"/>
</dbReference>
<dbReference type="PROSITE" id="PS50023">
    <property type="entry name" value="LIM_DOMAIN_2"/>
    <property type="match status" value="1"/>
</dbReference>